<dbReference type="InterPro" id="IPR036188">
    <property type="entry name" value="FAD/NAD-bd_sf"/>
</dbReference>
<keyword evidence="1" id="KW-0285">Flavoprotein</keyword>
<dbReference type="RefSeq" id="WP_153971604.1">
    <property type="nucleotide sequence ID" value="NZ_JACRWE010000003.1"/>
</dbReference>
<evidence type="ECO:0000313" key="5">
    <source>
        <dbReference type="Proteomes" id="UP000609849"/>
    </source>
</evidence>
<accession>A0ABR7JPT6</accession>
<evidence type="ECO:0000313" key="4">
    <source>
        <dbReference type="EMBL" id="MBC5996931.1"/>
    </source>
</evidence>
<dbReference type="InterPro" id="IPR023753">
    <property type="entry name" value="FAD/NAD-binding_dom"/>
</dbReference>
<dbReference type="Proteomes" id="UP000609849">
    <property type="component" value="Unassembled WGS sequence"/>
</dbReference>
<dbReference type="EMBL" id="JACRWE010000003">
    <property type="protein sequence ID" value="MBC5996931.1"/>
    <property type="molecule type" value="Genomic_DNA"/>
</dbReference>
<dbReference type="SUPFAM" id="SSF51905">
    <property type="entry name" value="FAD/NAD(P)-binding domain"/>
    <property type="match status" value="1"/>
</dbReference>
<proteinExistence type="predicted"/>
<evidence type="ECO:0000256" key="1">
    <source>
        <dbReference type="ARBA" id="ARBA00022630"/>
    </source>
</evidence>
<organism evidence="4 5">
    <name type="scientific">Romboutsia faecis</name>
    <dbReference type="NCBI Taxonomy" id="2764597"/>
    <lineage>
        <taxon>Bacteria</taxon>
        <taxon>Bacillati</taxon>
        <taxon>Bacillota</taxon>
        <taxon>Clostridia</taxon>
        <taxon>Peptostreptococcales</taxon>
        <taxon>Peptostreptococcaceae</taxon>
        <taxon>Romboutsia</taxon>
    </lineage>
</organism>
<comment type="caution">
    <text evidence="4">The sequence shown here is derived from an EMBL/GenBank/DDBJ whole genome shotgun (WGS) entry which is preliminary data.</text>
</comment>
<dbReference type="Gene3D" id="3.50.50.60">
    <property type="entry name" value="FAD/NAD(P)-binding domain"/>
    <property type="match status" value="2"/>
</dbReference>
<dbReference type="Pfam" id="PF07992">
    <property type="entry name" value="Pyr_redox_2"/>
    <property type="match status" value="1"/>
</dbReference>
<keyword evidence="5" id="KW-1185">Reference proteome</keyword>
<sequence>MRYDIAIVGSGPAGLSAAINAKIRNKNIILFGNENLSNKLTKAPSIDNYLGFYDISGVELKDKFLEHVKNLDIDICEKRINNIYSMGDYFALMSGDSMYEATTVILATGVEYGKPIKGEEEFLGKGVGYCATCDAPLYRDKKVAIIGYNKESEEEANFLSEIASKTYFIPMYKNESLMRGNHELDTSIEVINDRPIQIQGETLVNKVSFKEKDIDVDGVFVIKDSASLKSLVPGLETDGPHVIVDINMKTNIDGCFACGDCAGKPYSYIKSAGQGQIAALNAVSYLDKLKMEARKKEKLEQR</sequence>
<gene>
    <name evidence="4" type="ORF">H8923_09170</name>
</gene>
<evidence type="ECO:0000259" key="3">
    <source>
        <dbReference type="Pfam" id="PF07992"/>
    </source>
</evidence>
<dbReference type="PANTHER" id="PTHR48105">
    <property type="entry name" value="THIOREDOXIN REDUCTASE 1-RELATED-RELATED"/>
    <property type="match status" value="1"/>
</dbReference>
<dbReference type="PRINTS" id="PR00368">
    <property type="entry name" value="FADPNR"/>
</dbReference>
<keyword evidence="2" id="KW-0560">Oxidoreductase</keyword>
<dbReference type="InterPro" id="IPR050097">
    <property type="entry name" value="Ferredoxin-NADP_redctase_2"/>
</dbReference>
<reference evidence="4 5" key="1">
    <citation type="submission" date="2020-08" db="EMBL/GenBank/DDBJ databases">
        <authorList>
            <person name="Liu C."/>
            <person name="Sun Q."/>
        </authorList>
    </citation>
    <scope>NUCLEOTIDE SEQUENCE [LARGE SCALE GENOMIC DNA]</scope>
    <source>
        <strain evidence="4 5">NSJ-18</strain>
    </source>
</reference>
<feature type="domain" description="FAD/NAD(P)-binding" evidence="3">
    <location>
        <begin position="3"/>
        <end position="275"/>
    </location>
</feature>
<name>A0ABR7JPT6_9FIRM</name>
<evidence type="ECO:0000256" key="2">
    <source>
        <dbReference type="ARBA" id="ARBA00023002"/>
    </source>
</evidence>
<dbReference type="PRINTS" id="PR00469">
    <property type="entry name" value="PNDRDTASEII"/>
</dbReference>
<protein>
    <submittedName>
        <fullName evidence="4">NAD(P)/FAD-dependent oxidoreductase</fullName>
    </submittedName>
</protein>